<name>A0A9D0ZWM8_9FIRM</name>
<dbReference type="EMBL" id="DVFT01000174">
    <property type="protein sequence ID" value="HIQ97241.1"/>
    <property type="molecule type" value="Genomic_DNA"/>
</dbReference>
<dbReference type="AlphaFoldDB" id="A0A9D0ZWM8"/>
<feature type="domain" description="SUF system FeS cluster assembly SufBD core" evidence="2">
    <location>
        <begin position="84"/>
        <end position="302"/>
    </location>
</feature>
<proteinExistence type="inferred from homology"/>
<reference evidence="3" key="1">
    <citation type="submission" date="2020-10" db="EMBL/GenBank/DDBJ databases">
        <authorList>
            <person name="Gilroy R."/>
        </authorList>
    </citation>
    <scope>NUCLEOTIDE SEQUENCE</scope>
    <source>
        <strain evidence="3">ChiSjej3B21-11622</strain>
    </source>
</reference>
<evidence type="ECO:0000256" key="1">
    <source>
        <dbReference type="ARBA" id="ARBA00043967"/>
    </source>
</evidence>
<dbReference type="InterPro" id="IPR055346">
    <property type="entry name" value="Fe-S_cluster_assembly_SufBD"/>
</dbReference>
<gene>
    <name evidence="3" type="ORF">IAB26_11840</name>
</gene>
<dbReference type="GO" id="GO:0016226">
    <property type="term" value="P:iron-sulfur cluster assembly"/>
    <property type="evidence" value="ECO:0007669"/>
    <property type="project" value="InterPro"/>
</dbReference>
<dbReference type="InterPro" id="IPR000825">
    <property type="entry name" value="SUF_FeS_clus_asmbl_SufBD_core"/>
</dbReference>
<evidence type="ECO:0000259" key="2">
    <source>
        <dbReference type="Pfam" id="PF01458"/>
    </source>
</evidence>
<dbReference type="PANTHER" id="PTHR30508">
    <property type="entry name" value="FES CLUSTER ASSEMBLY PROTEIN SUF"/>
    <property type="match status" value="1"/>
</dbReference>
<accession>A0A9D0ZWM8</accession>
<comment type="similarity">
    <text evidence="1">Belongs to the iron-sulfur cluster assembly SufBD family.</text>
</comment>
<dbReference type="Pfam" id="PF01458">
    <property type="entry name" value="SUFBD_core"/>
    <property type="match status" value="1"/>
</dbReference>
<dbReference type="PANTHER" id="PTHR30508:SF1">
    <property type="entry name" value="UPF0051 PROTEIN ABCI8, CHLOROPLASTIC-RELATED"/>
    <property type="match status" value="1"/>
</dbReference>
<dbReference type="Proteomes" id="UP000886886">
    <property type="component" value="Unassembled WGS sequence"/>
</dbReference>
<dbReference type="SUPFAM" id="SSF101960">
    <property type="entry name" value="Stabilizer of iron transporter SufD"/>
    <property type="match status" value="1"/>
</dbReference>
<reference evidence="3" key="2">
    <citation type="journal article" date="2021" name="PeerJ">
        <title>Extensive microbial diversity within the chicken gut microbiome revealed by metagenomics and culture.</title>
        <authorList>
            <person name="Gilroy R."/>
            <person name="Ravi A."/>
            <person name="Getino M."/>
            <person name="Pursley I."/>
            <person name="Horton D.L."/>
            <person name="Alikhan N.F."/>
            <person name="Baker D."/>
            <person name="Gharbi K."/>
            <person name="Hall N."/>
            <person name="Watson M."/>
            <person name="Adriaenssens E.M."/>
            <person name="Foster-Nyarko E."/>
            <person name="Jarju S."/>
            <person name="Secka A."/>
            <person name="Antonio M."/>
            <person name="Oren A."/>
            <person name="Chaudhuri R.R."/>
            <person name="La Ragione R."/>
            <person name="Hildebrand F."/>
            <person name="Pallen M.J."/>
        </authorList>
    </citation>
    <scope>NUCLEOTIDE SEQUENCE</scope>
    <source>
        <strain evidence="3">ChiSjej3B21-11622</strain>
    </source>
</reference>
<sequence length="305" mass="33039">MNEITEEFLKLVADYQEKFKGAFSIRENGQCIGFQSTENIRIEPKENGQGIDIYISSNTKGETVNIPACVTHGNVNDVVYNDFHVEDGADVIIVAGCGVHADNEGEAIHNGIHRFFLGKGSHVLYKEKHVGTGTEGNKRIDPVTSIVQEADSVMEMDTLQISGVDHTLRKTDAVLKERAKLIIHERILTDGKEEANTDFKVDLVGEDSGVDLISRSVAKDHSKQHYRSVISGNTRCTGHSECDAILVGNGAVSAAPELFAGDIDAALIHEAAIGKIAGEQILKLCTLGLTEEEAEAKIIEGFLKG</sequence>
<evidence type="ECO:0000313" key="4">
    <source>
        <dbReference type="Proteomes" id="UP000886886"/>
    </source>
</evidence>
<organism evidence="3 4">
    <name type="scientific">Candidatus Limivivens merdigallinarum</name>
    <dbReference type="NCBI Taxonomy" id="2840859"/>
    <lineage>
        <taxon>Bacteria</taxon>
        <taxon>Bacillati</taxon>
        <taxon>Bacillota</taxon>
        <taxon>Clostridia</taxon>
        <taxon>Lachnospirales</taxon>
        <taxon>Lachnospiraceae</taxon>
        <taxon>Lachnospiraceae incertae sedis</taxon>
        <taxon>Candidatus Limivivens</taxon>
    </lineage>
</organism>
<dbReference type="InterPro" id="IPR037284">
    <property type="entry name" value="SUF_FeS_clus_asmbl_SufBD_sf"/>
</dbReference>
<comment type="caution">
    <text evidence="3">The sequence shown here is derived from an EMBL/GenBank/DDBJ whole genome shotgun (WGS) entry which is preliminary data.</text>
</comment>
<protein>
    <submittedName>
        <fullName evidence="3">SufD family Fe-S cluster assembly protein</fullName>
    </submittedName>
</protein>
<evidence type="ECO:0000313" key="3">
    <source>
        <dbReference type="EMBL" id="HIQ97241.1"/>
    </source>
</evidence>